<protein>
    <submittedName>
        <fullName evidence="2">Uncharacterized protein</fullName>
    </submittedName>
</protein>
<organism evidence="2 3">
    <name type="scientific">Prorocentrum cordatum</name>
    <dbReference type="NCBI Taxonomy" id="2364126"/>
    <lineage>
        <taxon>Eukaryota</taxon>
        <taxon>Sar</taxon>
        <taxon>Alveolata</taxon>
        <taxon>Dinophyceae</taxon>
        <taxon>Prorocentrales</taxon>
        <taxon>Prorocentraceae</taxon>
        <taxon>Prorocentrum</taxon>
    </lineage>
</organism>
<keyword evidence="3" id="KW-1185">Reference proteome</keyword>
<proteinExistence type="predicted"/>
<name>A0ABN9VVX5_9DINO</name>
<feature type="region of interest" description="Disordered" evidence="1">
    <location>
        <begin position="213"/>
        <end position="236"/>
    </location>
</feature>
<dbReference type="Proteomes" id="UP001189429">
    <property type="component" value="Unassembled WGS sequence"/>
</dbReference>
<evidence type="ECO:0000313" key="3">
    <source>
        <dbReference type="Proteomes" id="UP001189429"/>
    </source>
</evidence>
<evidence type="ECO:0000256" key="1">
    <source>
        <dbReference type="SAM" id="MobiDB-lite"/>
    </source>
</evidence>
<dbReference type="EMBL" id="CAUYUJ010017605">
    <property type="protein sequence ID" value="CAK0876208.1"/>
    <property type="molecule type" value="Genomic_DNA"/>
</dbReference>
<accession>A0ABN9VVX5</accession>
<sequence>DRRLPGKYGKWWGRRKPRTDGKYGRSCYLCLLVCVCPWAPSYSRCSRRLGAGPRGSAQAVVAGRGGLVGAAVAARRAGAARAVRGEGANPRRQRGGPEGQARHVPGVREAAEAAGGRRPGLGPGCAPVTPAAARGPPGFLVPGTSVGVGMTVRSPVPGALSRRRLPLAPGEGRDGRWKRGDCACGGGSSWGQLPARGTHGHVAGSTWYGSRKNMCSPDPRVDPLLLTANPQSKDGR</sequence>
<evidence type="ECO:0000313" key="2">
    <source>
        <dbReference type="EMBL" id="CAK0876208.1"/>
    </source>
</evidence>
<feature type="region of interest" description="Disordered" evidence="1">
    <location>
        <begin position="80"/>
        <end position="136"/>
    </location>
</feature>
<feature type="non-terminal residue" evidence="2">
    <location>
        <position position="1"/>
    </location>
</feature>
<reference evidence="2" key="1">
    <citation type="submission" date="2023-10" db="EMBL/GenBank/DDBJ databases">
        <authorList>
            <person name="Chen Y."/>
            <person name="Shah S."/>
            <person name="Dougan E. K."/>
            <person name="Thang M."/>
            <person name="Chan C."/>
        </authorList>
    </citation>
    <scope>NUCLEOTIDE SEQUENCE [LARGE SCALE GENOMIC DNA]</scope>
</reference>
<comment type="caution">
    <text evidence="2">The sequence shown here is derived from an EMBL/GenBank/DDBJ whole genome shotgun (WGS) entry which is preliminary data.</text>
</comment>
<gene>
    <name evidence="2" type="ORF">PCOR1329_LOCUS60655</name>
</gene>